<dbReference type="EMBL" id="JAMDMX010000022">
    <property type="protein sequence ID" value="MCY9692945.1"/>
    <property type="molecule type" value="Genomic_DNA"/>
</dbReference>
<dbReference type="InterPro" id="IPR037522">
    <property type="entry name" value="HD_GYP_dom"/>
</dbReference>
<dbReference type="PANTHER" id="PTHR43155">
    <property type="entry name" value="CYCLIC DI-GMP PHOSPHODIESTERASE PA4108-RELATED"/>
    <property type="match status" value="1"/>
</dbReference>
<protein>
    <submittedName>
        <fullName evidence="2">HD domain-containing protein</fullName>
    </submittedName>
</protein>
<accession>A0ABT4G9T2</accession>
<keyword evidence="3" id="KW-1185">Reference proteome</keyword>
<gene>
    <name evidence="2" type="ORF">M5X19_08550</name>
</gene>
<dbReference type="InterPro" id="IPR006675">
    <property type="entry name" value="HDIG_dom"/>
</dbReference>
<dbReference type="Pfam" id="PF13487">
    <property type="entry name" value="HD_5"/>
    <property type="match status" value="1"/>
</dbReference>
<name>A0ABT4G9T2_9BACL</name>
<dbReference type="SMART" id="SM00471">
    <property type="entry name" value="HDc"/>
    <property type="match status" value="1"/>
</dbReference>
<evidence type="ECO:0000313" key="3">
    <source>
        <dbReference type="Proteomes" id="UP001527099"/>
    </source>
</evidence>
<dbReference type="Gene3D" id="1.10.3210.10">
    <property type="entry name" value="Hypothetical protein af1432"/>
    <property type="match status" value="1"/>
</dbReference>
<dbReference type="SUPFAM" id="SSF109604">
    <property type="entry name" value="HD-domain/PDEase-like"/>
    <property type="match status" value="1"/>
</dbReference>
<comment type="caution">
    <text evidence="2">The sequence shown here is derived from an EMBL/GenBank/DDBJ whole genome shotgun (WGS) entry which is preliminary data.</text>
</comment>
<sequence>MKGTILVNNLTRLMAKDEVTYSHSLRLGSMAKIMANHLRFDEEQKENLIIGCCLHDYGKIFTPEKILHKESALTSKEWEIMKRHPVIGARLLILENVEQEIIDVVKYHHERIDGKGYPYGLKGDEIPNYSKICSIIDSYDSMVSNRVYRKGLTPLQAREELMKHSGTQFDEFYVREFVSIPQDRLESRDKIALRR</sequence>
<evidence type="ECO:0000259" key="1">
    <source>
        <dbReference type="PROSITE" id="PS51832"/>
    </source>
</evidence>
<feature type="domain" description="HD-GYP" evidence="1">
    <location>
        <begin position="1"/>
        <end position="193"/>
    </location>
</feature>
<dbReference type="PROSITE" id="PS51832">
    <property type="entry name" value="HD_GYP"/>
    <property type="match status" value="1"/>
</dbReference>
<evidence type="ECO:0000313" key="2">
    <source>
        <dbReference type="EMBL" id="MCY9692945.1"/>
    </source>
</evidence>
<dbReference type="NCBIfam" id="TIGR00277">
    <property type="entry name" value="HDIG"/>
    <property type="match status" value="1"/>
</dbReference>
<reference evidence="2 3" key="1">
    <citation type="submission" date="2022-05" db="EMBL/GenBank/DDBJ databases">
        <title>Genome Sequencing of Bee-Associated Microbes.</title>
        <authorList>
            <person name="Dunlap C."/>
        </authorList>
    </citation>
    <scope>NUCLEOTIDE SEQUENCE [LARGE SCALE GENOMIC DNA]</scope>
    <source>
        <strain evidence="2 3">NRRL B-14421</strain>
    </source>
</reference>
<dbReference type="Proteomes" id="UP001527099">
    <property type="component" value="Unassembled WGS sequence"/>
</dbReference>
<proteinExistence type="predicted"/>
<dbReference type="PANTHER" id="PTHR43155:SF2">
    <property type="entry name" value="CYCLIC DI-GMP PHOSPHODIESTERASE PA4108"/>
    <property type="match status" value="1"/>
</dbReference>
<dbReference type="RefSeq" id="WP_244937258.1">
    <property type="nucleotide sequence ID" value="NZ_JAMDMW010000157.1"/>
</dbReference>
<organism evidence="2 3">
    <name type="scientific">Paenibacillus alginolyticus</name>
    <dbReference type="NCBI Taxonomy" id="59839"/>
    <lineage>
        <taxon>Bacteria</taxon>
        <taxon>Bacillati</taxon>
        <taxon>Bacillota</taxon>
        <taxon>Bacilli</taxon>
        <taxon>Bacillales</taxon>
        <taxon>Paenibacillaceae</taxon>
        <taxon>Paenibacillus</taxon>
    </lineage>
</organism>
<dbReference type="InterPro" id="IPR003607">
    <property type="entry name" value="HD/PDEase_dom"/>
</dbReference>
<dbReference type="CDD" id="cd00077">
    <property type="entry name" value="HDc"/>
    <property type="match status" value="1"/>
</dbReference>